<keyword evidence="1" id="KW-0472">Membrane</keyword>
<evidence type="ECO:0000256" key="1">
    <source>
        <dbReference type="SAM" id="Phobius"/>
    </source>
</evidence>
<dbReference type="PANTHER" id="PTHR33625">
    <property type="entry name" value="OS08G0179900 PROTEIN"/>
    <property type="match status" value="1"/>
</dbReference>
<feature type="transmembrane region" description="Helical" evidence="1">
    <location>
        <begin position="269"/>
        <end position="287"/>
    </location>
</feature>
<reference evidence="2" key="2">
    <citation type="submission" date="2023-05" db="EMBL/GenBank/DDBJ databases">
        <authorList>
            <person name="Schelkunov M.I."/>
        </authorList>
    </citation>
    <scope>NUCLEOTIDE SEQUENCE</scope>
    <source>
        <strain evidence="2">Hsosn_3</strain>
        <tissue evidence="2">Leaf</tissue>
    </source>
</reference>
<name>A0AAD8NDB6_9APIA</name>
<sequence>MGGGAAMRVAGKIAGFVNGSFRGGFLAFPKNITSGTFKANTARPITGVISSDAASSTVKKPLIEFEDWDVDQPLPRLVFDGVPTLEEAQDATFQLRTALDQVYLSNESSEGSCESDVGHSKLAISDSVHLEGKACVTKASAPNQAIRAFRLLKESADIQTVVASIASDSNVWTAVMKNEALVEYFQSQDTGLNGSLDESPADAEIPGCQSHKYSDNETVDEKESKNGFNSFFKDVKSKVGDMLNSLSSFFQNLFTGSASADGIAIDEKTMGASIMGLVVMVIMVVVLKRG</sequence>
<keyword evidence="1" id="KW-0812">Transmembrane</keyword>
<dbReference type="EMBL" id="JAUIZM010000001">
    <property type="protein sequence ID" value="KAK1405679.1"/>
    <property type="molecule type" value="Genomic_DNA"/>
</dbReference>
<gene>
    <name evidence="2" type="ORF">POM88_005284</name>
</gene>
<keyword evidence="1" id="KW-1133">Transmembrane helix</keyword>
<protein>
    <submittedName>
        <fullName evidence="2">Serine-rich adhesin for platelets like</fullName>
    </submittedName>
</protein>
<evidence type="ECO:0000313" key="2">
    <source>
        <dbReference type="EMBL" id="KAK1405679.1"/>
    </source>
</evidence>
<dbReference type="PANTHER" id="PTHR33625:SF4">
    <property type="entry name" value="OS08G0179900 PROTEIN"/>
    <property type="match status" value="1"/>
</dbReference>
<dbReference type="AlphaFoldDB" id="A0AAD8NDB6"/>
<keyword evidence="3" id="KW-1185">Reference proteome</keyword>
<dbReference type="Proteomes" id="UP001237642">
    <property type="component" value="Unassembled WGS sequence"/>
</dbReference>
<proteinExistence type="predicted"/>
<evidence type="ECO:0000313" key="3">
    <source>
        <dbReference type="Proteomes" id="UP001237642"/>
    </source>
</evidence>
<comment type="caution">
    <text evidence="2">The sequence shown here is derived from an EMBL/GenBank/DDBJ whole genome shotgun (WGS) entry which is preliminary data.</text>
</comment>
<organism evidence="2 3">
    <name type="scientific">Heracleum sosnowskyi</name>
    <dbReference type="NCBI Taxonomy" id="360622"/>
    <lineage>
        <taxon>Eukaryota</taxon>
        <taxon>Viridiplantae</taxon>
        <taxon>Streptophyta</taxon>
        <taxon>Embryophyta</taxon>
        <taxon>Tracheophyta</taxon>
        <taxon>Spermatophyta</taxon>
        <taxon>Magnoliopsida</taxon>
        <taxon>eudicotyledons</taxon>
        <taxon>Gunneridae</taxon>
        <taxon>Pentapetalae</taxon>
        <taxon>asterids</taxon>
        <taxon>campanulids</taxon>
        <taxon>Apiales</taxon>
        <taxon>Apiaceae</taxon>
        <taxon>Apioideae</taxon>
        <taxon>apioid superclade</taxon>
        <taxon>Tordylieae</taxon>
        <taxon>Tordyliinae</taxon>
        <taxon>Heracleum</taxon>
    </lineage>
</organism>
<accession>A0AAD8NDB6</accession>
<reference evidence="2" key="1">
    <citation type="submission" date="2023-02" db="EMBL/GenBank/DDBJ databases">
        <title>Genome of toxic invasive species Heracleum sosnowskyi carries increased number of genes despite the absence of recent whole-genome duplications.</title>
        <authorList>
            <person name="Schelkunov M."/>
            <person name="Shtratnikova V."/>
            <person name="Makarenko M."/>
            <person name="Klepikova A."/>
            <person name="Omelchenko D."/>
            <person name="Novikova G."/>
            <person name="Obukhova E."/>
            <person name="Bogdanov V."/>
            <person name="Penin A."/>
            <person name="Logacheva M."/>
        </authorList>
    </citation>
    <scope>NUCLEOTIDE SEQUENCE</scope>
    <source>
        <strain evidence="2">Hsosn_3</strain>
        <tissue evidence="2">Leaf</tissue>
    </source>
</reference>